<dbReference type="EMBL" id="JAFNEN010000136">
    <property type="protein sequence ID" value="KAG8192684.1"/>
    <property type="molecule type" value="Genomic_DNA"/>
</dbReference>
<gene>
    <name evidence="1" type="ORF">JTE90_009712</name>
</gene>
<protein>
    <submittedName>
        <fullName evidence="1">Uncharacterized protein</fullName>
    </submittedName>
</protein>
<sequence>MPVCVIQSERRFLPRDWRRRSGWAGSMGIPTYLRRARIPRDRRGANSSWASIGRCPIGGMMDEILGGIWVPRGVEEFSWNL</sequence>
<dbReference type="Proteomes" id="UP000827092">
    <property type="component" value="Unassembled WGS sequence"/>
</dbReference>
<accession>A0AAV6V9Q9</accession>
<organism evidence="1 2">
    <name type="scientific">Oedothorax gibbosus</name>
    <dbReference type="NCBI Taxonomy" id="931172"/>
    <lineage>
        <taxon>Eukaryota</taxon>
        <taxon>Metazoa</taxon>
        <taxon>Ecdysozoa</taxon>
        <taxon>Arthropoda</taxon>
        <taxon>Chelicerata</taxon>
        <taxon>Arachnida</taxon>
        <taxon>Araneae</taxon>
        <taxon>Araneomorphae</taxon>
        <taxon>Entelegynae</taxon>
        <taxon>Araneoidea</taxon>
        <taxon>Linyphiidae</taxon>
        <taxon>Erigoninae</taxon>
        <taxon>Oedothorax</taxon>
    </lineage>
</organism>
<comment type="caution">
    <text evidence="1">The sequence shown here is derived from an EMBL/GenBank/DDBJ whole genome shotgun (WGS) entry which is preliminary data.</text>
</comment>
<name>A0AAV6V9Q9_9ARAC</name>
<evidence type="ECO:0000313" key="2">
    <source>
        <dbReference type="Proteomes" id="UP000827092"/>
    </source>
</evidence>
<evidence type="ECO:0000313" key="1">
    <source>
        <dbReference type="EMBL" id="KAG8192684.1"/>
    </source>
</evidence>
<proteinExistence type="predicted"/>
<reference evidence="1 2" key="1">
    <citation type="journal article" date="2022" name="Nat. Ecol. Evol.">
        <title>A masculinizing supergene underlies an exaggerated male reproductive morph in a spider.</title>
        <authorList>
            <person name="Hendrickx F."/>
            <person name="De Corte Z."/>
            <person name="Sonet G."/>
            <person name="Van Belleghem S.M."/>
            <person name="Kostlbacher S."/>
            <person name="Vangestel C."/>
        </authorList>
    </citation>
    <scope>NUCLEOTIDE SEQUENCE [LARGE SCALE GENOMIC DNA]</scope>
    <source>
        <strain evidence="1">W744_W776</strain>
    </source>
</reference>
<keyword evidence="2" id="KW-1185">Reference proteome</keyword>
<dbReference type="AlphaFoldDB" id="A0AAV6V9Q9"/>